<proteinExistence type="predicted"/>
<feature type="region of interest" description="Disordered" evidence="1">
    <location>
        <begin position="95"/>
        <end position="124"/>
    </location>
</feature>
<accession>A0A369V5W4</accession>
<dbReference type="Proteomes" id="UP000253742">
    <property type="component" value="Unassembled WGS sequence"/>
</dbReference>
<organism evidence="2 3">
    <name type="scientific">Streptomyces parvulus</name>
    <dbReference type="NCBI Taxonomy" id="146923"/>
    <lineage>
        <taxon>Bacteria</taxon>
        <taxon>Bacillati</taxon>
        <taxon>Actinomycetota</taxon>
        <taxon>Actinomycetes</taxon>
        <taxon>Kitasatosporales</taxon>
        <taxon>Streptomycetaceae</taxon>
        <taxon>Streptomyces</taxon>
    </lineage>
</organism>
<dbReference type="RefSeq" id="WP_114529104.1">
    <property type="nucleotide sequence ID" value="NZ_QQBH01000007.1"/>
</dbReference>
<dbReference type="EMBL" id="QQBH01000007">
    <property type="protein sequence ID" value="RDD88434.1"/>
    <property type="molecule type" value="Genomic_DNA"/>
</dbReference>
<evidence type="ECO:0000313" key="2">
    <source>
        <dbReference type="EMBL" id="RDD88434.1"/>
    </source>
</evidence>
<protein>
    <submittedName>
        <fullName evidence="2">Uncharacterized protein</fullName>
    </submittedName>
</protein>
<dbReference type="AlphaFoldDB" id="A0A369V5W4"/>
<comment type="caution">
    <text evidence="2">The sequence shown here is derived from an EMBL/GenBank/DDBJ whole genome shotgun (WGS) entry which is preliminary data.</text>
</comment>
<evidence type="ECO:0000256" key="1">
    <source>
        <dbReference type="SAM" id="MobiDB-lite"/>
    </source>
</evidence>
<dbReference type="OrthoDB" id="4320516at2"/>
<evidence type="ECO:0000313" key="3">
    <source>
        <dbReference type="Proteomes" id="UP000253742"/>
    </source>
</evidence>
<sequence>MDLAFAELALAALGGASGSLSEAVVTDLWQRLRSRFSSDEQAVAVLDTRNSDDQASVVLLSDALRREAAADPEFRREMEEWLSLLAQPTGTTINTVRDSHGLNAPGATFNGDVRMSFGESQQAQ</sequence>
<reference evidence="2 3" key="1">
    <citation type="submission" date="2018-07" db="EMBL/GenBank/DDBJ databases">
        <title>Genome guided investigation of antibiotics producing actinomycetales strain isolated from a Macau mangrove ecosystem.</title>
        <authorList>
            <person name="Hu D."/>
        </authorList>
    </citation>
    <scope>NUCLEOTIDE SEQUENCE [LARGE SCALE GENOMIC DNA]</scope>
    <source>
        <strain evidence="2 3">2297</strain>
    </source>
</reference>
<name>A0A369V5W4_9ACTN</name>
<gene>
    <name evidence="2" type="ORF">DVZ84_13885</name>
</gene>